<keyword evidence="3" id="KW-1185">Reference proteome</keyword>
<keyword evidence="1" id="KW-0472">Membrane</keyword>
<gene>
    <name evidence="2" type="ORF">GCM10009681_50530</name>
</gene>
<evidence type="ECO:0008006" key="4">
    <source>
        <dbReference type="Google" id="ProtNLM"/>
    </source>
</evidence>
<comment type="caution">
    <text evidence="2">The sequence shown here is derived from an EMBL/GenBank/DDBJ whole genome shotgun (WGS) entry which is preliminary data.</text>
</comment>
<dbReference type="RefSeq" id="WP_344087092.1">
    <property type="nucleotide sequence ID" value="NZ_BAAALS010000033.1"/>
</dbReference>
<dbReference type="Proteomes" id="UP001500655">
    <property type="component" value="Unassembled WGS sequence"/>
</dbReference>
<protein>
    <recommendedName>
        <fullName evidence="4">MHC class II antigen</fullName>
    </recommendedName>
</protein>
<organism evidence="2 3">
    <name type="scientific">Luedemannella helvata</name>
    <dbReference type="NCBI Taxonomy" id="349315"/>
    <lineage>
        <taxon>Bacteria</taxon>
        <taxon>Bacillati</taxon>
        <taxon>Actinomycetota</taxon>
        <taxon>Actinomycetes</taxon>
        <taxon>Micromonosporales</taxon>
        <taxon>Micromonosporaceae</taxon>
        <taxon>Luedemannella</taxon>
    </lineage>
</organism>
<evidence type="ECO:0000313" key="3">
    <source>
        <dbReference type="Proteomes" id="UP001500655"/>
    </source>
</evidence>
<evidence type="ECO:0000313" key="2">
    <source>
        <dbReference type="EMBL" id="GAA1772861.1"/>
    </source>
</evidence>
<accession>A0ABP4X9D3</accession>
<name>A0ABP4X9D3_9ACTN</name>
<evidence type="ECO:0000256" key="1">
    <source>
        <dbReference type="SAM" id="Phobius"/>
    </source>
</evidence>
<keyword evidence="1" id="KW-0812">Transmembrane</keyword>
<feature type="transmembrane region" description="Helical" evidence="1">
    <location>
        <begin position="20"/>
        <end position="41"/>
    </location>
</feature>
<keyword evidence="1" id="KW-1133">Transmembrane helix</keyword>
<proteinExistence type="predicted"/>
<reference evidence="3" key="1">
    <citation type="journal article" date="2019" name="Int. J. Syst. Evol. Microbiol.">
        <title>The Global Catalogue of Microorganisms (GCM) 10K type strain sequencing project: providing services to taxonomists for standard genome sequencing and annotation.</title>
        <authorList>
            <consortium name="The Broad Institute Genomics Platform"/>
            <consortium name="The Broad Institute Genome Sequencing Center for Infectious Disease"/>
            <person name="Wu L."/>
            <person name="Ma J."/>
        </authorList>
    </citation>
    <scope>NUCLEOTIDE SEQUENCE [LARGE SCALE GENOMIC DNA]</scope>
    <source>
        <strain evidence="3">JCM 13249</strain>
    </source>
</reference>
<dbReference type="EMBL" id="BAAALS010000033">
    <property type="protein sequence ID" value="GAA1772861.1"/>
    <property type="molecule type" value="Genomic_DNA"/>
</dbReference>
<sequence>MTQILADVAPEPEGVAAEVLAIGAGLFVVVAIVVGVVVLVMRRAKRGS</sequence>